<keyword evidence="2" id="KW-0067">ATP-binding</keyword>
<evidence type="ECO:0000313" key="7">
    <source>
        <dbReference type="EMBL" id="MDQ6596027.1"/>
    </source>
</evidence>
<dbReference type="PROSITE" id="PS00688">
    <property type="entry name" value="SIGMA54_INTERACT_3"/>
    <property type="match status" value="1"/>
</dbReference>
<feature type="domain" description="PAS" evidence="6">
    <location>
        <begin position="123"/>
        <end position="168"/>
    </location>
</feature>
<evidence type="ECO:0000256" key="3">
    <source>
        <dbReference type="ARBA" id="ARBA00023015"/>
    </source>
</evidence>
<reference evidence="7" key="2">
    <citation type="submission" date="2023-08" db="EMBL/GenBank/DDBJ databases">
        <title>Nitrogen cycling bacteria in agricultural field soils.</title>
        <authorList>
            <person name="Jang J."/>
        </authorList>
    </citation>
    <scope>NUCLEOTIDE SEQUENCE</scope>
    <source>
        <strain evidence="7">PS3-36</strain>
    </source>
</reference>
<name>A0A4R5VHP2_9BACI</name>
<keyword evidence="10" id="KW-1185">Reference proteome</keyword>
<proteinExistence type="predicted"/>
<evidence type="ECO:0000259" key="6">
    <source>
        <dbReference type="PROSITE" id="PS50112"/>
    </source>
</evidence>
<sequence>MFNIGQMQLNNSFTLVEPHTSLIHIKNELLEHDFVFVSGETYYGISNSEYNLIAIDEDSLPVINWIEKVNWLPSKVSTINELSTSTTDWRRPVLIKDKDKGDIIGVVTANQWFQQLEGENKKLSSYFYTLAETINDAVTAVDQEGTVICWNSVAERTYKIKRENILGQKIGEHFKAESLILHHILNEGRTVRGAYHRPNNDTHVLINASPIIKDNTIIGGIAIERDITGFVRLNEELDSSLPSLIDQEKPFDSIIGVSSEIQQALQIAQKVASADIPVLLTGEPGTGKEMLAHAIHYGGSKNTGPFVTVNCSTIPSGLLEAELFGYQEGVFTSDRKVGQAGKIEQACNGTLFLEEVDKMPLDIQEKFLNYVEHQSFYRVGGSELITTNTRIIASTSQPLESMAKDGEFNETLYYRLTVINIDIPPLRKRTEDIIKLVQQFIHEFSSKYKKPIPEITPKVMTLLMNYDWPGNIRELRNVIERFIILNDENIITLHHLPKNIVDTYSGDNSKVPSQNETSLKEHAPIKEEALIIEEALRKTYGNKSAAAKLLGISRGTLYNKIKEYELN</sequence>
<dbReference type="Proteomes" id="UP000295132">
    <property type="component" value="Unassembled WGS sequence"/>
</dbReference>
<keyword evidence="3" id="KW-0805">Transcription regulation</keyword>
<dbReference type="Gene3D" id="1.10.10.60">
    <property type="entry name" value="Homeodomain-like"/>
    <property type="match status" value="1"/>
</dbReference>
<dbReference type="CDD" id="cd00009">
    <property type="entry name" value="AAA"/>
    <property type="match status" value="1"/>
</dbReference>
<dbReference type="InterPro" id="IPR027417">
    <property type="entry name" value="P-loop_NTPase"/>
</dbReference>
<protein>
    <submittedName>
        <fullName evidence="8">PAS domain S-box protein</fullName>
    </submittedName>
    <submittedName>
        <fullName evidence="7">Sigma 54-interacting transcriptional regulator</fullName>
    </submittedName>
</protein>
<dbReference type="PROSITE" id="PS50112">
    <property type="entry name" value="PAS"/>
    <property type="match status" value="1"/>
</dbReference>
<dbReference type="SUPFAM" id="SSF55785">
    <property type="entry name" value="PYP-like sensor domain (PAS domain)"/>
    <property type="match status" value="1"/>
</dbReference>
<dbReference type="Gene3D" id="1.10.8.60">
    <property type="match status" value="1"/>
</dbReference>
<dbReference type="Pfam" id="PF02954">
    <property type="entry name" value="HTH_8"/>
    <property type="match status" value="1"/>
</dbReference>
<dbReference type="SUPFAM" id="SSF46689">
    <property type="entry name" value="Homeodomain-like"/>
    <property type="match status" value="1"/>
</dbReference>
<dbReference type="GO" id="GO:0006355">
    <property type="term" value="P:regulation of DNA-templated transcription"/>
    <property type="evidence" value="ECO:0007669"/>
    <property type="project" value="InterPro"/>
</dbReference>
<dbReference type="PROSITE" id="PS50045">
    <property type="entry name" value="SIGMA54_INTERACT_4"/>
    <property type="match status" value="1"/>
</dbReference>
<dbReference type="SUPFAM" id="SSF52540">
    <property type="entry name" value="P-loop containing nucleoside triphosphate hydrolases"/>
    <property type="match status" value="1"/>
</dbReference>
<dbReference type="InterPro" id="IPR002078">
    <property type="entry name" value="Sigma_54_int"/>
</dbReference>
<keyword evidence="4" id="KW-0804">Transcription</keyword>
<dbReference type="FunFam" id="3.40.50.300:FF:000006">
    <property type="entry name" value="DNA-binding transcriptional regulator NtrC"/>
    <property type="match status" value="1"/>
</dbReference>
<dbReference type="Pfam" id="PF25601">
    <property type="entry name" value="AAA_lid_14"/>
    <property type="match status" value="1"/>
</dbReference>
<evidence type="ECO:0000313" key="9">
    <source>
        <dbReference type="Proteomes" id="UP000295132"/>
    </source>
</evidence>
<dbReference type="Proteomes" id="UP001178888">
    <property type="component" value="Unassembled WGS sequence"/>
</dbReference>
<keyword evidence="1" id="KW-0547">Nucleotide-binding</keyword>
<dbReference type="InterPro" id="IPR025944">
    <property type="entry name" value="Sigma_54_int_dom_CS"/>
</dbReference>
<reference evidence="8 9" key="1">
    <citation type="submission" date="2019-03" db="EMBL/GenBank/DDBJ databases">
        <title>Bacillus niacini sp. nov. a Nicotinate-Metabolizing Mesophile Isolated from Soil.</title>
        <authorList>
            <person name="Zhang G."/>
        </authorList>
    </citation>
    <scope>NUCLEOTIDE SEQUENCE [LARGE SCALE GENOMIC DNA]</scope>
    <source>
        <strain evidence="8 9">WN066</strain>
    </source>
</reference>
<evidence type="ECO:0000256" key="1">
    <source>
        <dbReference type="ARBA" id="ARBA00022741"/>
    </source>
</evidence>
<dbReference type="InterPro" id="IPR002197">
    <property type="entry name" value="HTH_Fis"/>
</dbReference>
<feature type="domain" description="Sigma-54 factor interaction" evidence="5">
    <location>
        <begin position="254"/>
        <end position="484"/>
    </location>
</feature>
<dbReference type="Gene3D" id="3.40.50.300">
    <property type="entry name" value="P-loop containing nucleotide triphosphate hydrolases"/>
    <property type="match status" value="1"/>
</dbReference>
<comment type="caution">
    <text evidence="8">The sequence shown here is derived from an EMBL/GenBank/DDBJ whole genome shotgun (WGS) entry which is preliminary data.</text>
</comment>
<dbReference type="GO" id="GO:0005524">
    <property type="term" value="F:ATP binding"/>
    <property type="evidence" value="ECO:0007669"/>
    <property type="project" value="UniProtKB-KW"/>
</dbReference>
<evidence type="ECO:0000259" key="5">
    <source>
        <dbReference type="PROSITE" id="PS50045"/>
    </source>
</evidence>
<dbReference type="PRINTS" id="PR01590">
    <property type="entry name" value="HTHFIS"/>
</dbReference>
<evidence type="ECO:0000256" key="2">
    <source>
        <dbReference type="ARBA" id="ARBA00022840"/>
    </source>
</evidence>
<dbReference type="RefSeq" id="WP_133340457.1">
    <property type="nucleotide sequence ID" value="NZ_JAVGVR010000001.1"/>
</dbReference>
<evidence type="ECO:0000313" key="8">
    <source>
        <dbReference type="EMBL" id="TDK54228.1"/>
    </source>
</evidence>
<gene>
    <name evidence="8" type="ORF">E2K98_29475</name>
    <name evidence="7" type="ORF">RCG21_06405</name>
</gene>
<dbReference type="AlphaFoldDB" id="A0A4R5VHP2"/>
<dbReference type="EMBL" id="JAVGVR010000001">
    <property type="protein sequence ID" value="MDQ6596027.1"/>
    <property type="molecule type" value="Genomic_DNA"/>
</dbReference>
<accession>A0A4R5VHP2</accession>
<evidence type="ECO:0000256" key="4">
    <source>
        <dbReference type="ARBA" id="ARBA00023163"/>
    </source>
</evidence>
<dbReference type="Pfam" id="PF13426">
    <property type="entry name" value="PAS_9"/>
    <property type="match status" value="1"/>
</dbReference>
<dbReference type="SMART" id="SM00382">
    <property type="entry name" value="AAA"/>
    <property type="match status" value="1"/>
</dbReference>
<dbReference type="EMBL" id="SMYO01000050">
    <property type="protein sequence ID" value="TDK54228.1"/>
    <property type="molecule type" value="Genomic_DNA"/>
</dbReference>
<evidence type="ECO:0000313" key="10">
    <source>
        <dbReference type="Proteomes" id="UP001178888"/>
    </source>
</evidence>
<dbReference type="InterPro" id="IPR000014">
    <property type="entry name" value="PAS"/>
</dbReference>
<dbReference type="Gene3D" id="3.30.450.20">
    <property type="entry name" value="PAS domain"/>
    <property type="match status" value="1"/>
</dbReference>
<dbReference type="Pfam" id="PF00158">
    <property type="entry name" value="Sigma54_activat"/>
    <property type="match status" value="1"/>
</dbReference>
<dbReference type="PANTHER" id="PTHR32071">
    <property type="entry name" value="TRANSCRIPTIONAL REGULATORY PROTEIN"/>
    <property type="match status" value="1"/>
</dbReference>
<dbReference type="InterPro" id="IPR035965">
    <property type="entry name" value="PAS-like_dom_sf"/>
</dbReference>
<dbReference type="InterPro" id="IPR058031">
    <property type="entry name" value="AAA_lid_NorR"/>
</dbReference>
<dbReference type="GO" id="GO:0043565">
    <property type="term" value="F:sequence-specific DNA binding"/>
    <property type="evidence" value="ECO:0007669"/>
    <property type="project" value="InterPro"/>
</dbReference>
<dbReference type="InterPro" id="IPR009057">
    <property type="entry name" value="Homeodomain-like_sf"/>
</dbReference>
<dbReference type="PANTHER" id="PTHR32071:SF57">
    <property type="entry name" value="C4-DICARBOXYLATE TRANSPORT TRANSCRIPTIONAL REGULATORY PROTEIN DCTD"/>
    <property type="match status" value="1"/>
</dbReference>
<dbReference type="NCBIfam" id="TIGR00229">
    <property type="entry name" value="sensory_box"/>
    <property type="match status" value="1"/>
</dbReference>
<organism evidence="8 9">
    <name type="scientific">Bacillus salipaludis</name>
    <dbReference type="NCBI Taxonomy" id="2547811"/>
    <lineage>
        <taxon>Bacteria</taxon>
        <taxon>Bacillati</taxon>
        <taxon>Bacillota</taxon>
        <taxon>Bacilli</taxon>
        <taxon>Bacillales</taxon>
        <taxon>Bacillaceae</taxon>
        <taxon>Bacillus</taxon>
    </lineage>
</organism>
<dbReference type="InterPro" id="IPR003593">
    <property type="entry name" value="AAA+_ATPase"/>
</dbReference>